<dbReference type="AlphaFoldDB" id="A0A6J4UGP1"/>
<gene>
    <name evidence="2" type="ORF">AVDCRST_MAG59-1423</name>
</gene>
<protein>
    <submittedName>
        <fullName evidence="2">Uncharacterized protein</fullName>
    </submittedName>
</protein>
<accession>A0A6J4UGP1</accession>
<organism evidence="2">
    <name type="scientific">uncultured Thermomicrobiales bacterium</name>
    <dbReference type="NCBI Taxonomy" id="1645740"/>
    <lineage>
        <taxon>Bacteria</taxon>
        <taxon>Pseudomonadati</taxon>
        <taxon>Thermomicrobiota</taxon>
        <taxon>Thermomicrobia</taxon>
        <taxon>Thermomicrobiales</taxon>
        <taxon>environmental samples</taxon>
    </lineage>
</organism>
<evidence type="ECO:0000313" key="2">
    <source>
        <dbReference type="EMBL" id="CAA9547701.1"/>
    </source>
</evidence>
<proteinExistence type="predicted"/>
<reference evidence="2" key="1">
    <citation type="submission" date="2020-02" db="EMBL/GenBank/DDBJ databases">
        <authorList>
            <person name="Meier V. D."/>
        </authorList>
    </citation>
    <scope>NUCLEOTIDE SEQUENCE</scope>
    <source>
        <strain evidence="2">AVDCRST_MAG59</strain>
    </source>
</reference>
<evidence type="ECO:0000256" key="1">
    <source>
        <dbReference type="SAM" id="MobiDB-lite"/>
    </source>
</evidence>
<feature type="region of interest" description="Disordered" evidence="1">
    <location>
        <begin position="1"/>
        <end position="26"/>
    </location>
</feature>
<name>A0A6J4UGP1_9BACT</name>
<dbReference type="EMBL" id="CADCWF010000090">
    <property type="protein sequence ID" value="CAA9547701.1"/>
    <property type="molecule type" value="Genomic_DNA"/>
</dbReference>
<sequence length="129" mass="13273">MPDLGGPVEAAGVGQIRRPRTGETMDDSKFDAWTRRGFGRAAGGAAASLLGLAGLDTAGTGVAGAADRARCRKVTRSCSATKPCCGDLTCGRSVIREGKFCCRKGTARCQDSKDCCAPALCTDNRCAVP</sequence>